<comment type="subcellular location">
    <subcellularLocation>
        <location evidence="1">Cell projection</location>
        <location evidence="1">Cilium</location>
        <location evidence="1">Flagellum</location>
    </subcellularLocation>
</comment>
<sequence>MSQVEASQQEDDGPIYCAEQIRIPPELPDLLKSFTKHIIRTQPGNLLAASAEYFQRLSKVKTDDASGNGAQAANPAPSATLSKIHLEAFYQKFANGNVEVVSKREIENAARGANIAADAVRDVMLLGEWTERVPWLKFWALLAASTTNTLDAAVFVAAEVLADQGRVPTAIIVEVLSFLGQRDPDVGIGQADIAAENILAVGTEIQLDELRQILERDAVPAPFDAGEDEQQEQEEDPEAEQEQEQEQEPEEEAEPTDEA</sequence>
<feature type="compositionally biased region" description="Acidic residues" evidence="5">
    <location>
        <begin position="225"/>
        <end position="259"/>
    </location>
</feature>
<evidence type="ECO:0000313" key="6">
    <source>
        <dbReference type="EMBL" id="TPX35443.1"/>
    </source>
</evidence>
<evidence type="ECO:0000256" key="2">
    <source>
        <dbReference type="ARBA" id="ARBA00022846"/>
    </source>
</evidence>
<dbReference type="AlphaFoldDB" id="A0A507CD27"/>
<comment type="caution">
    <text evidence="6">The sequence shown here is derived from an EMBL/GenBank/DDBJ whole genome shotgun (WGS) entry which is preliminary data.</text>
</comment>
<organism evidence="6 7">
    <name type="scientific">Synchytrium microbalum</name>
    <dbReference type="NCBI Taxonomy" id="1806994"/>
    <lineage>
        <taxon>Eukaryota</taxon>
        <taxon>Fungi</taxon>
        <taxon>Fungi incertae sedis</taxon>
        <taxon>Chytridiomycota</taxon>
        <taxon>Chytridiomycota incertae sedis</taxon>
        <taxon>Chytridiomycetes</taxon>
        <taxon>Synchytriales</taxon>
        <taxon>Synchytriaceae</taxon>
        <taxon>Synchytrium</taxon>
    </lineage>
</organism>
<dbReference type="CDD" id="cd22985">
    <property type="entry name" value="DD_CrRSP11-like"/>
    <property type="match status" value="1"/>
</dbReference>
<keyword evidence="2" id="KW-0969">Cilium</keyword>
<dbReference type="SUPFAM" id="SSF47391">
    <property type="entry name" value="Dimerization-anchoring domain of cAMP-dependent PK regulatory subunit"/>
    <property type="match status" value="1"/>
</dbReference>
<keyword evidence="7" id="KW-1185">Reference proteome</keyword>
<dbReference type="Gene3D" id="1.20.890.10">
    <property type="entry name" value="cAMP-dependent protein kinase regulatory subunit, dimerization-anchoring domain"/>
    <property type="match status" value="1"/>
</dbReference>
<dbReference type="PANTHER" id="PTHR14952">
    <property type="entry name" value="ROPPORIN-1-LIKE PROTEIN"/>
    <property type="match status" value="1"/>
</dbReference>
<dbReference type="GO" id="GO:0031514">
    <property type="term" value="C:motile cilium"/>
    <property type="evidence" value="ECO:0007669"/>
    <property type="project" value="UniProtKB-SubCell"/>
</dbReference>
<evidence type="ECO:0000313" key="7">
    <source>
        <dbReference type="Proteomes" id="UP000319731"/>
    </source>
</evidence>
<dbReference type="STRING" id="1806994.A0A507CD27"/>
<dbReference type="EMBL" id="QEAO01000008">
    <property type="protein sequence ID" value="TPX35443.1"/>
    <property type="molecule type" value="Genomic_DNA"/>
</dbReference>
<keyword evidence="2" id="KW-0282">Flagellum</keyword>
<evidence type="ECO:0000256" key="1">
    <source>
        <dbReference type="ARBA" id="ARBA00004230"/>
    </source>
</evidence>
<reference evidence="6 7" key="1">
    <citation type="journal article" date="2019" name="Sci. Rep.">
        <title>Comparative genomics of chytrid fungi reveal insights into the obligate biotrophic and pathogenic lifestyle of Synchytrium endobioticum.</title>
        <authorList>
            <person name="van de Vossenberg B.T.L.H."/>
            <person name="Warris S."/>
            <person name="Nguyen H.D.T."/>
            <person name="van Gent-Pelzer M.P.E."/>
            <person name="Joly D.L."/>
            <person name="van de Geest H.C."/>
            <person name="Bonants P.J.M."/>
            <person name="Smith D.S."/>
            <person name="Levesque C.A."/>
            <person name="van der Lee T.A.J."/>
        </authorList>
    </citation>
    <scope>NUCLEOTIDE SEQUENCE [LARGE SCALE GENOMIC DNA]</scope>
    <source>
        <strain evidence="6 7">JEL517</strain>
    </source>
</reference>
<name>A0A507CD27_9FUNG</name>
<dbReference type="OrthoDB" id="10067602at2759"/>
<evidence type="ECO:0000256" key="5">
    <source>
        <dbReference type="SAM" id="MobiDB-lite"/>
    </source>
</evidence>
<dbReference type="GeneID" id="42003405"/>
<dbReference type="RefSeq" id="XP_031025916.1">
    <property type="nucleotide sequence ID" value="XM_031168108.1"/>
</dbReference>
<dbReference type="Proteomes" id="UP000319731">
    <property type="component" value="Unassembled WGS sequence"/>
</dbReference>
<protein>
    <recommendedName>
        <fullName evidence="8">RIIa domain-containing protein</fullName>
    </recommendedName>
</protein>
<keyword evidence="3" id="KW-0966">Cell projection</keyword>
<dbReference type="PANTHER" id="PTHR14952:SF9">
    <property type="entry name" value="EF-HAND DOMAIN-CONTAINING PROTEIN"/>
    <property type="match status" value="1"/>
</dbReference>
<feature type="region of interest" description="Disordered" evidence="5">
    <location>
        <begin position="216"/>
        <end position="259"/>
    </location>
</feature>
<proteinExistence type="inferred from homology"/>
<evidence type="ECO:0008006" key="8">
    <source>
        <dbReference type="Google" id="ProtNLM"/>
    </source>
</evidence>
<evidence type="ECO:0000256" key="3">
    <source>
        <dbReference type="ARBA" id="ARBA00023273"/>
    </source>
</evidence>
<comment type="similarity">
    <text evidence="4">Belongs to the ropporin family.</text>
</comment>
<gene>
    <name evidence="6" type="ORF">SmJEL517_g02180</name>
</gene>
<evidence type="ECO:0000256" key="4">
    <source>
        <dbReference type="ARBA" id="ARBA00035651"/>
    </source>
</evidence>
<accession>A0A507CD27</accession>